<evidence type="ECO:0000313" key="2">
    <source>
        <dbReference type="Proteomes" id="UP000247973"/>
    </source>
</evidence>
<dbReference type="Proteomes" id="UP000247973">
    <property type="component" value="Unassembled WGS sequence"/>
</dbReference>
<dbReference type="OrthoDB" id="998769at2"/>
<protein>
    <submittedName>
        <fullName evidence="1">Uncharacterized protein</fullName>
    </submittedName>
</protein>
<comment type="caution">
    <text evidence="1">The sequence shown here is derived from an EMBL/GenBank/DDBJ whole genome shotgun (WGS) entry which is preliminary data.</text>
</comment>
<sequence length="124" mass="14535">MDIQHFSELIKHAGSILWLSHGDIENKYVNYPICIMKHIEKGVCEDIIEIRFDEQEVTLATTFDNDNICNLVLLFPDKIGDIDQIIIYLNDRFNYNYLKSHWLLSNCSVKIKKSKEGIVFAFYC</sequence>
<proteinExistence type="predicted"/>
<keyword evidence="2" id="KW-1185">Reference proteome</keyword>
<name>A0A2V3PLB1_9BACT</name>
<reference evidence="1 2" key="1">
    <citation type="submission" date="2018-03" db="EMBL/GenBank/DDBJ databases">
        <title>Genomic Encyclopedia of Archaeal and Bacterial Type Strains, Phase II (KMG-II): from individual species to whole genera.</title>
        <authorList>
            <person name="Goeker M."/>
        </authorList>
    </citation>
    <scope>NUCLEOTIDE SEQUENCE [LARGE SCALE GENOMIC DNA]</scope>
    <source>
        <strain evidence="1 2">DSM 100214</strain>
    </source>
</reference>
<dbReference type="RefSeq" id="WP_110311384.1">
    <property type="nucleotide sequence ID" value="NZ_QICL01000019.1"/>
</dbReference>
<gene>
    <name evidence="1" type="ORF">CLV62_1199</name>
</gene>
<accession>A0A2V3PLB1</accession>
<evidence type="ECO:0000313" key="1">
    <source>
        <dbReference type="EMBL" id="PXV62469.1"/>
    </source>
</evidence>
<dbReference type="EMBL" id="QICL01000019">
    <property type="protein sequence ID" value="PXV62469.1"/>
    <property type="molecule type" value="Genomic_DNA"/>
</dbReference>
<dbReference type="AlphaFoldDB" id="A0A2V3PLB1"/>
<organism evidence="1 2">
    <name type="scientific">Dysgonomonas alginatilytica</name>
    <dbReference type="NCBI Taxonomy" id="1605892"/>
    <lineage>
        <taxon>Bacteria</taxon>
        <taxon>Pseudomonadati</taxon>
        <taxon>Bacteroidota</taxon>
        <taxon>Bacteroidia</taxon>
        <taxon>Bacteroidales</taxon>
        <taxon>Dysgonomonadaceae</taxon>
        <taxon>Dysgonomonas</taxon>
    </lineage>
</organism>